<proteinExistence type="predicted"/>
<dbReference type="AlphaFoldDB" id="A0A7Y1LEH5"/>
<sequence length="138" mass="15735">MSAKIGTGSGLTFTADGLNFARDYYTTDRKMRMTLSALQRLPNMIHGVEITFPSTLTEGDHKFEDKDVTAVYWQLLPENNESVFYTYDADSGFFNMTSYDSLEVFEGFFNFKSTHSDGTFLEVKSGRFRIEGRDDLTL</sequence>
<protein>
    <submittedName>
        <fullName evidence="1">Uncharacterized protein</fullName>
    </submittedName>
</protein>
<dbReference type="EMBL" id="JAAQYK010000003">
    <property type="protein sequence ID" value="NNA44642.1"/>
    <property type="molecule type" value="Genomic_DNA"/>
</dbReference>
<gene>
    <name evidence="1" type="ORF">HBO18_10920</name>
</gene>
<dbReference type="Proteomes" id="UP000583279">
    <property type="component" value="Unassembled WGS sequence"/>
</dbReference>
<reference evidence="1 2" key="1">
    <citation type="journal article" date="2020" name="Front. Microbiol.">
        <title>Genetic Organization of the aprX-lipA2 Operon Affects the Proteolytic Potential of Pseudomonas Species in Milk.</title>
        <authorList>
            <person name="Maier C."/>
            <person name="Huptas C."/>
            <person name="von Neubeck M."/>
            <person name="Scherer S."/>
            <person name="Wenning M."/>
            <person name="Lucking G."/>
        </authorList>
    </citation>
    <scope>NUCLEOTIDE SEQUENCE [LARGE SCALE GENOMIC DNA]</scope>
    <source>
        <strain evidence="1 2">WS 4997</strain>
    </source>
</reference>
<evidence type="ECO:0000313" key="2">
    <source>
        <dbReference type="Proteomes" id="UP000583279"/>
    </source>
</evidence>
<name>A0A7Y1LEH5_9PSED</name>
<comment type="caution">
    <text evidence="1">The sequence shown here is derived from an EMBL/GenBank/DDBJ whole genome shotgun (WGS) entry which is preliminary data.</text>
</comment>
<accession>A0A7Y1LEH5</accession>
<dbReference type="RefSeq" id="WP_169855699.1">
    <property type="nucleotide sequence ID" value="NZ_JAAQYK010000003.1"/>
</dbReference>
<organism evidence="1 2">
    <name type="scientific">Pseudomonas lactis</name>
    <dbReference type="NCBI Taxonomy" id="1615674"/>
    <lineage>
        <taxon>Bacteria</taxon>
        <taxon>Pseudomonadati</taxon>
        <taxon>Pseudomonadota</taxon>
        <taxon>Gammaproteobacteria</taxon>
        <taxon>Pseudomonadales</taxon>
        <taxon>Pseudomonadaceae</taxon>
        <taxon>Pseudomonas</taxon>
    </lineage>
</organism>
<evidence type="ECO:0000313" key="1">
    <source>
        <dbReference type="EMBL" id="NNA44642.1"/>
    </source>
</evidence>